<dbReference type="Proteomes" id="UP000007796">
    <property type="component" value="Unassembled WGS sequence"/>
</dbReference>
<dbReference type="GO" id="GO:1901135">
    <property type="term" value="P:carbohydrate derivative metabolic process"/>
    <property type="evidence" value="ECO:0007669"/>
    <property type="project" value="InterPro"/>
</dbReference>
<dbReference type="Gene3D" id="3.40.50.10490">
    <property type="entry name" value="Glucose-6-phosphate isomerase like protein, domain 1"/>
    <property type="match status" value="1"/>
</dbReference>
<evidence type="ECO:0000259" key="2">
    <source>
        <dbReference type="PROSITE" id="PS51464"/>
    </source>
</evidence>
<dbReference type="InterPro" id="IPR001347">
    <property type="entry name" value="SIS_dom"/>
</dbReference>
<dbReference type="GO" id="GO:0097367">
    <property type="term" value="F:carbohydrate derivative binding"/>
    <property type="evidence" value="ECO:0007669"/>
    <property type="project" value="InterPro"/>
</dbReference>
<sequence length="494" mass="50566">MADHCPVQTSAVYVLGCNSRAAMPPPSPPSPRMTADIADELCTPIQELSLDTVDSSAAEPAAATKTTDDASSATSISRSSSSSSSLPPDLHRPSLSSPITTAPATAAGSPLITAADLDLDLDLDMCRSDARLAGAVHVLATEANALQSVAHLYGSSASARQGFHRAVDAIVHTQTAYPAGKLIVVGVGKSGHIGRKLAATFNSLAVPASFVHPTEALHGDLGHVRSNDCLLFITYSGKTQELVSLLPHVDPSLPLILLTAHVPTETCDLVQHRQEFHRSATAVGPTILLPAPIPVEEAVSFGVSAPTTSTTTALAVGDALAIVAGNELHSAVGGVGSVFKRNHPGGAIGETTRTQAGPAAGNDQIRHLAPPGASIPVLKAAEAAVCADILHAGYNNAAAKGWVRVVGQSPDDASMSVDGIAPPSRTRALAPIELARPVAGRVRPHPEWLLRSSRSTDGSAAGLDTPSCVVIAVVDHAKAGELVGVLELKDLLDA</sequence>
<keyword evidence="4" id="KW-1185">Reference proteome</keyword>
<protein>
    <submittedName>
        <fullName evidence="3">Sugar isomerase</fullName>
    </submittedName>
</protein>
<dbReference type="GeneID" id="25975853"/>
<accession>F0XHC1</accession>
<name>F0XHC1_GROCL</name>
<proteinExistence type="predicted"/>
<dbReference type="PROSITE" id="PS51464">
    <property type="entry name" value="SIS"/>
    <property type="match status" value="1"/>
</dbReference>
<dbReference type="SUPFAM" id="SSF53697">
    <property type="entry name" value="SIS domain"/>
    <property type="match status" value="1"/>
</dbReference>
<keyword evidence="3" id="KW-0413">Isomerase</keyword>
<dbReference type="eggNOG" id="ENOG502RXQH">
    <property type="taxonomic scope" value="Eukaryota"/>
</dbReference>
<feature type="compositionally biased region" description="Low complexity" evidence="1">
    <location>
        <begin position="54"/>
        <end position="102"/>
    </location>
</feature>
<feature type="domain" description="SIS" evidence="2">
    <location>
        <begin position="166"/>
        <end position="330"/>
    </location>
</feature>
<evidence type="ECO:0000313" key="4">
    <source>
        <dbReference type="Proteomes" id="UP000007796"/>
    </source>
</evidence>
<dbReference type="PANTHER" id="PTHR38418:SF2">
    <property type="entry name" value="SUGAR ISOMERASE, KPSF_GUTQ (AFU_ORTHOLOGUE AFUA_6G08860)"/>
    <property type="match status" value="1"/>
</dbReference>
<reference evidence="3 4" key="1">
    <citation type="journal article" date="2011" name="Proc. Natl. Acad. Sci. U.S.A.">
        <title>Genome and transcriptome analyses of the mountain pine beetle-fungal symbiont Grosmannia clavigera, a lodgepole pine pathogen.</title>
        <authorList>
            <person name="DiGuistini S."/>
            <person name="Wang Y."/>
            <person name="Liao N.Y."/>
            <person name="Taylor G."/>
            <person name="Tanguay P."/>
            <person name="Feau N."/>
            <person name="Henrissat B."/>
            <person name="Chan S.K."/>
            <person name="Hesse-Orce U."/>
            <person name="Alamouti S.M."/>
            <person name="Tsui C.K.M."/>
            <person name="Docking R.T."/>
            <person name="Levasseur A."/>
            <person name="Haridas S."/>
            <person name="Robertson G."/>
            <person name="Birol I."/>
            <person name="Holt R.A."/>
            <person name="Marra M.A."/>
            <person name="Hamelin R.C."/>
            <person name="Hirst M."/>
            <person name="Jones S.J.M."/>
            <person name="Bohlmann J."/>
            <person name="Breuil C."/>
        </authorList>
    </citation>
    <scope>NUCLEOTIDE SEQUENCE [LARGE SCALE GENOMIC DNA]</scope>
    <source>
        <strain evidence="4">kw1407 / UAMH 11150</strain>
    </source>
</reference>
<dbReference type="EMBL" id="GL629769">
    <property type="protein sequence ID" value="EFX02892.1"/>
    <property type="molecule type" value="Genomic_DNA"/>
</dbReference>
<dbReference type="AlphaFoldDB" id="F0XHC1"/>
<evidence type="ECO:0000313" key="3">
    <source>
        <dbReference type="EMBL" id="EFX02892.1"/>
    </source>
</evidence>
<dbReference type="STRING" id="655863.F0XHC1"/>
<dbReference type="GO" id="GO:0016853">
    <property type="term" value="F:isomerase activity"/>
    <property type="evidence" value="ECO:0007669"/>
    <property type="project" value="UniProtKB-KW"/>
</dbReference>
<dbReference type="Pfam" id="PF01380">
    <property type="entry name" value="SIS"/>
    <property type="match status" value="1"/>
</dbReference>
<dbReference type="InParanoid" id="F0XHC1"/>
<evidence type="ECO:0000256" key="1">
    <source>
        <dbReference type="SAM" id="MobiDB-lite"/>
    </source>
</evidence>
<gene>
    <name evidence="3" type="ORF">CMQ_2821</name>
</gene>
<dbReference type="RefSeq" id="XP_014172374.1">
    <property type="nucleotide sequence ID" value="XM_014316899.1"/>
</dbReference>
<dbReference type="OrthoDB" id="1872003at2759"/>
<organism evidence="4">
    <name type="scientific">Grosmannia clavigera (strain kw1407 / UAMH 11150)</name>
    <name type="common">Blue stain fungus</name>
    <name type="synonym">Graphiocladiella clavigera</name>
    <dbReference type="NCBI Taxonomy" id="655863"/>
    <lineage>
        <taxon>Eukaryota</taxon>
        <taxon>Fungi</taxon>
        <taxon>Dikarya</taxon>
        <taxon>Ascomycota</taxon>
        <taxon>Pezizomycotina</taxon>
        <taxon>Sordariomycetes</taxon>
        <taxon>Sordariomycetidae</taxon>
        <taxon>Ophiostomatales</taxon>
        <taxon>Ophiostomataceae</taxon>
        <taxon>Leptographium</taxon>
    </lineage>
</organism>
<dbReference type="HOGENOM" id="CLU_022884_1_0_1"/>
<feature type="region of interest" description="Disordered" evidence="1">
    <location>
        <begin position="53"/>
        <end position="102"/>
    </location>
</feature>
<dbReference type="PANTHER" id="PTHR38418">
    <property type="entry name" value="SUGAR ISOMERASE, KPSF/GUTQ (AFU_ORTHOLOGUE AFUA_6G08860)"/>
    <property type="match status" value="1"/>
</dbReference>
<dbReference type="InterPro" id="IPR046348">
    <property type="entry name" value="SIS_dom_sf"/>
</dbReference>